<dbReference type="Proteomes" id="UP000619078">
    <property type="component" value="Unassembled WGS sequence"/>
</dbReference>
<evidence type="ECO:0000259" key="1">
    <source>
        <dbReference type="Pfam" id="PF00535"/>
    </source>
</evidence>
<organism evidence="2 3">
    <name type="scientific">Mucilaginibacter glaciei</name>
    <dbReference type="NCBI Taxonomy" id="2772109"/>
    <lineage>
        <taxon>Bacteria</taxon>
        <taxon>Pseudomonadati</taxon>
        <taxon>Bacteroidota</taxon>
        <taxon>Sphingobacteriia</taxon>
        <taxon>Sphingobacteriales</taxon>
        <taxon>Sphingobacteriaceae</taxon>
        <taxon>Mucilaginibacter</taxon>
    </lineage>
</organism>
<dbReference type="Pfam" id="PF00535">
    <property type="entry name" value="Glycos_transf_2"/>
    <property type="match status" value="1"/>
</dbReference>
<feature type="domain" description="Glycosyltransferase 2-like" evidence="1">
    <location>
        <begin position="4"/>
        <end position="161"/>
    </location>
</feature>
<comment type="caution">
    <text evidence="2">The sequence shown here is derived from an EMBL/GenBank/DDBJ whole genome shotgun (WGS) entry which is preliminary data.</text>
</comment>
<dbReference type="GO" id="GO:0016758">
    <property type="term" value="F:hexosyltransferase activity"/>
    <property type="evidence" value="ECO:0007669"/>
    <property type="project" value="UniProtKB-ARBA"/>
</dbReference>
<gene>
    <name evidence="2" type="ORF">IDJ76_04340</name>
</gene>
<dbReference type="PANTHER" id="PTHR22916:SF3">
    <property type="entry name" value="UDP-GLCNAC:BETAGAL BETA-1,3-N-ACETYLGLUCOSAMINYLTRANSFERASE-LIKE PROTEIN 1"/>
    <property type="match status" value="1"/>
</dbReference>
<name>A0A926RZX7_9SPHI</name>
<dbReference type="Gene3D" id="3.90.550.10">
    <property type="entry name" value="Spore Coat Polysaccharide Biosynthesis Protein SpsA, Chain A"/>
    <property type="match status" value="1"/>
</dbReference>
<dbReference type="EMBL" id="JACWMX010000001">
    <property type="protein sequence ID" value="MBD1392320.1"/>
    <property type="molecule type" value="Genomic_DNA"/>
</dbReference>
<evidence type="ECO:0000313" key="3">
    <source>
        <dbReference type="Proteomes" id="UP000619078"/>
    </source>
</evidence>
<dbReference type="InterPro" id="IPR029044">
    <property type="entry name" value="Nucleotide-diphossugar_trans"/>
</dbReference>
<dbReference type="AlphaFoldDB" id="A0A926RZX7"/>
<dbReference type="InterPro" id="IPR001173">
    <property type="entry name" value="Glyco_trans_2-like"/>
</dbReference>
<proteinExistence type="predicted"/>
<keyword evidence="3" id="KW-1185">Reference proteome</keyword>
<accession>A0A926RZX7</accession>
<evidence type="ECO:0000313" key="2">
    <source>
        <dbReference type="EMBL" id="MBD1392320.1"/>
    </source>
</evidence>
<sequence length="236" mass="26943">MKVSVCMASYNGAKYIKEQIDSILSQIGDDEEFIISDDHSTDTTIDIIKSINDKRIKLFANEQQSGYSKNFENAIIRATGDVIFISDQDDVWKEGKVKEMLFALQNADMVISDAEIVDEHLTSTYHSHFDLNGTRSGFWNNFLKTRYIGACMAFKKEVLKKALPFPNNSNLCAYDYWLAIVSEYYFKVVLLNKAMIKYRRHGSNASSGGVSSNNSLLKKVKIRIYAMQELLKRKNI</sequence>
<reference evidence="2" key="1">
    <citation type="submission" date="2020-09" db="EMBL/GenBank/DDBJ databases">
        <title>Novel species of Mucilaginibacter isolated from a glacier on the Tibetan Plateau.</title>
        <authorList>
            <person name="Liu Q."/>
            <person name="Xin Y.-H."/>
        </authorList>
    </citation>
    <scope>NUCLEOTIDE SEQUENCE</scope>
    <source>
        <strain evidence="2">ZB1P21</strain>
    </source>
</reference>
<protein>
    <submittedName>
        <fullName evidence="2">Glycosyltransferase</fullName>
    </submittedName>
</protein>
<dbReference type="RefSeq" id="WP_191161068.1">
    <property type="nucleotide sequence ID" value="NZ_JACWMX010000001.1"/>
</dbReference>
<dbReference type="SUPFAM" id="SSF53448">
    <property type="entry name" value="Nucleotide-diphospho-sugar transferases"/>
    <property type="match status" value="1"/>
</dbReference>
<dbReference type="PANTHER" id="PTHR22916">
    <property type="entry name" value="GLYCOSYLTRANSFERASE"/>
    <property type="match status" value="1"/>
</dbReference>